<gene>
    <name evidence="1" type="ORF">CK203_021490</name>
</gene>
<sequence>MEGIVVRRVIPSDNSCLFNAVGYVMEHDKNKAAYLRQFGEKLNKQLSPLLCPFHKRKTFFSCVLKGRGLVGGWVLLSSKLRSLGVKPPVTLPVASKVDTSSVQGVIEKNFAEGFSFIDAVKCGKRGLKALFSGKMGRGGIPISLFLKIMGQRILREEPSFYKRQKLWLSEWAPEEFVDVMQPNFFKSVQRKDGVATVFGRKELDQSLSSGVGEVDGLVLVKASFSMRIGCGAKIGGLVEVASFEDLFGKPLAFSRILSSNVKGLNVMDKQKVVKTFIRSERIDLVCLLETKVFFGMHGPVCNIDREDLWVELGDGGGIKGGKLPFHFENMWLSVEGFKDLVGS</sequence>
<proteinExistence type="predicted"/>
<dbReference type="Proteomes" id="UP000288805">
    <property type="component" value="Unassembled WGS sequence"/>
</dbReference>
<evidence type="ECO:0000313" key="1">
    <source>
        <dbReference type="EMBL" id="RVW99564.1"/>
    </source>
</evidence>
<dbReference type="AlphaFoldDB" id="A0A438IS79"/>
<dbReference type="EMBL" id="QGNW01000086">
    <property type="protein sequence ID" value="RVW99564.1"/>
    <property type="molecule type" value="Genomic_DNA"/>
</dbReference>
<reference evidence="1 2" key="1">
    <citation type="journal article" date="2018" name="PLoS Genet.">
        <title>Population sequencing reveals clonal diversity and ancestral inbreeding in the grapevine cultivar Chardonnay.</title>
        <authorList>
            <person name="Roach M.J."/>
            <person name="Johnson D.L."/>
            <person name="Bohlmann J."/>
            <person name="van Vuuren H.J."/>
            <person name="Jones S.J."/>
            <person name="Pretorius I.S."/>
            <person name="Schmidt S.A."/>
            <person name="Borneman A.R."/>
        </authorList>
    </citation>
    <scope>NUCLEOTIDE SEQUENCE [LARGE SCALE GENOMIC DNA]</scope>
    <source>
        <strain evidence="2">cv. Chardonnay</strain>
        <tissue evidence="1">Leaf</tissue>
    </source>
</reference>
<protein>
    <submittedName>
        <fullName evidence="1">Uncharacterized protein</fullName>
    </submittedName>
</protein>
<organism evidence="1 2">
    <name type="scientific">Vitis vinifera</name>
    <name type="common">Grape</name>
    <dbReference type="NCBI Taxonomy" id="29760"/>
    <lineage>
        <taxon>Eukaryota</taxon>
        <taxon>Viridiplantae</taxon>
        <taxon>Streptophyta</taxon>
        <taxon>Embryophyta</taxon>
        <taxon>Tracheophyta</taxon>
        <taxon>Spermatophyta</taxon>
        <taxon>Magnoliopsida</taxon>
        <taxon>eudicotyledons</taxon>
        <taxon>Gunneridae</taxon>
        <taxon>Pentapetalae</taxon>
        <taxon>rosids</taxon>
        <taxon>Vitales</taxon>
        <taxon>Vitaceae</taxon>
        <taxon>Viteae</taxon>
        <taxon>Vitis</taxon>
    </lineage>
</organism>
<dbReference type="Gene3D" id="3.90.70.80">
    <property type="match status" value="1"/>
</dbReference>
<name>A0A438IS79_VITVI</name>
<comment type="caution">
    <text evidence="1">The sequence shown here is derived from an EMBL/GenBank/DDBJ whole genome shotgun (WGS) entry which is preliminary data.</text>
</comment>
<evidence type="ECO:0000313" key="2">
    <source>
        <dbReference type="Proteomes" id="UP000288805"/>
    </source>
</evidence>
<accession>A0A438IS79</accession>